<dbReference type="Proteomes" id="UP000076603">
    <property type="component" value="Unassembled WGS sequence"/>
</dbReference>
<dbReference type="PANTHER" id="PTHR32089:SF112">
    <property type="entry name" value="LYSOZYME-LIKE PROTEIN-RELATED"/>
    <property type="match status" value="1"/>
</dbReference>
<dbReference type="AlphaFoldDB" id="A0A161WHT3"/>
<reference evidence="6 7" key="1">
    <citation type="submission" date="2016-04" db="EMBL/GenBank/DDBJ databases">
        <title>Genome sequence of Clostridium magnum DSM 2767.</title>
        <authorList>
            <person name="Poehlein A."/>
            <person name="Uhlig R."/>
            <person name="Fischer R."/>
            <person name="Bahl H."/>
            <person name="Daniel R."/>
        </authorList>
    </citation>
    <scope>NUCLEOTIDE SEQUENCE [LARGE SCALE GENOMIC DNA]</scope>
    <source>
        <strain evidence="6 7">DSM 2767</strain>
    </source>
</reference>
<dbReference type="GO" id="GO:0006935">
    <property type="term" value="P:chemotaxis"/>
    <property type="evidence" value="ECO:0007669"/>
    <property type="project" value="InterPro"/>
</dbReference>
<sequence>MVKVKYKDKLQVKLTIAFVLIITIAVSVLSTMIYRNSYNLLVNNLGSRSTKVAEAVAKKINVEEHNKLKTAADEETEVYKKITEQLVKMKEASGAESVYTMRKSENGQYTYVADGESLDSENKSHIGDVEKEVDIGFQDAYKGNVYYSKVIDISSWGILVSAYYPLKDTNNEVVGFAGVDYDVEKEYNQFQKFKIQLFIIAIVILVITSIAGVVISKNMSKPIIKVTELLNKTASLDLAYDSSYDELKKYKDEIGVMVNSLFVTREVLRELAISISGNSKNINTHAETLSLVSHEMTSSVENVSASIENVAKGTGAQTEDLLNVTSKLDDFSDHLSNIVKRIKDIHCDTTKIKSMADRSGNDMENLMRKLDNIIVSFNDLVAKISGVGEDINKINDITNIIKGIAAQTNLLALNASIEAARAGEAGRGFDVVAGEIRKLAEQAENSSESINGLINNISNNTNIMLKATDTMEDELNNEVAIINNSVDSFKKIIDSIDTVIPKIDEISKSAINIDKEKDTIIERVEIISIEAEEISSSTEEITASSEEMNSAAEEVTISAKTLSNMTKGMMEQVYKFKL</sequence>
<keyword evidence="7" id="KW-1185">Reference proteome</keyword>
<dbReference type="InterPro" id="IPR004090">
    <property type="entry name" value="Chemotax_Me-accpt_rcpt"/>
</dbReference>
<dbReference type="InterPro" id="IPR004089">
    <property type="entry name" value="MCPsignal_dom"/>
</dbReference>
<feature type="domain" description="Methyl-accepting transducer" evidence="5">
    <location>
        <begin position="292"/>
        <end position="556"/>
    </location>
</feature>
<protein>
    <submittedName>
        <fullName evidence="6">Methyl-accepting chemotaxis protein McpB</fullName>
    </submittedName>
</protein>
<evidence type="ECO:0000259" key="5">
    <source>
        <dbReference type="PROSITE" id="PS50111"/>
    </source>
</evidence>
<dbReference type="SMART" id="SM00283">
    <property type="entry name" value="MA"/>
    <property type="match status" value="1"/>
</dbReference>
<keyword evidence="4" id="KW-0472">Membrane</keyword>
<dbReference type="PRINTS" id="PR00260">
    <property type="entry name" value="CHEMTRNSDUCR"/>
</dbReference>
<dbReference type="PROSITE" id="PS50111">
    <property type="entry name" value="CHEMOTAXIS_TRANSDUC_2"/>
    <property type="match status" value="1"/>
</dbReference>
<name>A0A161WHT3_9CLOT</name>
<dbReference type="EMBL" id="LWAE01000003">
    <property type="protein sequence ID" value="KZL91255.1"/>
    <property type="molecule type" value="Genomic_DNA"/>
</dbReference>
<feature type="transmembrane region" description="Helical" evidence="4">
    <location>
        <begin position="12"/>
        <end position="34"/>
    </location>
</feature>
<comment type="similarity">
    <text evidence="2">Belongs to the methyl-accepting chemotaxis (MCP) protein family.</text>
</comment>
<keyword evidence="1 3" id="KW-0807">Transducer</keyword>
<dbReference type="GO" id="GO:0007165">
    <property type="term" value="P:signal transduction"/>
    <property type="evidence" value="ECO:0007669"/>
    <property type="project" value="UniProtKB-KW"/>
</dbReference>
<evidence type="ECO:0000256" key="3">
    <source>
        <dbReference type="PROSITE-ProRule" id="PRU00284"/>
    </source>
</evidence>
<dbReference type="OrthoDB" id="9762005at2"/>
<feature type="transmembrane region" description="Helical" evidence="4">
    <location>
        <begin position="195"/>
        <end position="215"/>
    </location>
</feature>
<dbReference type="PATRIC" id="fig|1121326.3.peg.3038"/>
<dbReference type="GO" id="GO:0016020">
    <property type="term" value="C:membrane"/>
    <property type="evidence" value="ECO:0007669"/>
    <property type="project" value="InterPro"/>
</dbReference>
<dbReference type="GO" id="GO:0004888">
    <property type="term" value="F:transmembrane signaling receptor activity"/>
    <property type="evidence" value="ECO:0007669"/>
    <property type="project" value="InterPro"/>
</dbReference>
<evidence type="ECO:0000256" key="2">
    <source>
        <dbReference type="ARBA" id="ARBA00029447"/>
    </source>
</evidence>
<dbReference type="InterPro" id="IPR029151">
    <property type="entry name" value="Sensor-like_sf"/>
</dbReference>
<proteinExistence type="inferred from homology"/>
<evidence type="ECO:0000313" key="6">
    <source>
        <dbReference type="EMBL" id="KZL91255.1"/>
    </source>
</evidence>
<keyword evidence="4" id="KW-1133">Transmembrane helix</keyword>
<organism evidence="6 7">
    <name type="scientific">Clostridium magnum DSM 2767</name>
    <dbReference type="NCBI Taxonomy" id="1121326"/>
    <lineage>
        <taxon>Bacteria</taxon>
        <taxon>Bacillati</taxon>
        <taxon>Bacillota</taxon>
        <taxon>Clostridia</taxon>
        <taxon>Eubacteriales</taxon>
        <taxon>Clostridiaceae</taxon>
        <taxon>Clostridium</taxon>
    </lineage>
</organism>
<dbReference type="STRING" id="1121326.CLMAG_30130"/>
<dbReference type="SUPFAM" id="SSF58104">
    <property type="entry name" value="Methyl-accepting chemotaxis protein (MCP) signaling domain"/>
    <property type="match status" value="1"/>
</dbReference>
<keyword evidence="4" id="KW-0812">Transmembrane</keyword>
<dbReference type="Pfam" id="PF00015">
    <property type="entry name" value="MCPsignal"/>
    <property type="match status" value="1"/>
</dbReference>
<accession>A0A161WHT3</accession>
<dbReference type="SUPFAM" id="SSF103190">
    <property type="entry name" value="Sensory domain-like"/>
    <property type="match status" value="1"/>
</dbReference>
<dbReference type="RefSeq" id="WP_066623704.1">
    <property type="nucleotide sequence ID" value="NZ_FQXL01000027.1"/>
</dbReference>
<gene>
    <name evidence="6" type="primary">mcpB_6</name>
    <name evidence="6" type="ORF">CLMAG_30130</name>
</gene>
<dbReference type="Gene3D" id="6.10.340.10">
    <property type="match status" value="1"/>
</dbReference>
<dbReference type="PANTHER" id="PTHR32089">
    <property type="entry name" value="METHYL-ACCEPTING CHEMOTAXIS PROTEIN MCPB"/>
    <property type="match status" value="1"/>
</dbReference>
<comment type="caution">
    <text evidence="6">The sequence shown here is derived from an EMBL/GenBank/DDBJ whole genome shotgun (WGS) entry which is preliminary data.</text>
</comment>
<dbReference type="Gene3D" id="1.10.287.950">
    <property type="entry name" value="Methyl-accepting chemotaxis protein"/>
    <property type="match status" value="1"/>
</dbReference>
<evidence type="ECO:0000313" key="7">
    <source>
        <dbReference type="Proteomes" id="UP000076603"/>
    </source>
</evidence>
<evidence type="ECO:0000256" key="1">
    <source>
        <dbReference type="ARBA" id="ARBA00023224"/>
    </source>
</evidence>
<evidence type="ECO:0000256" key="4">
    <source>
        <dbReference type="SAM" id="Phobius"/>
    </source>
</evidence>